<gene>
    <name evidence="1" type="ORF">AKJ62_02590</name>
</gene>
<evidence type="ECO:0000313" key="1">
    <source>
        <dbReference type="EMBL" id="KXA89658.1"/>
    </source>
</evidence>
<reference evidence="1 2" key="1">
    <citation type="journal article" date="2016" name="Sci. Rep.">
        <title>Metabolic traits of an uncultured archaeal lineage -MSBL1- from brine pools of the Red Sea.</title>
        <authorList>
            <person name="Mwirichia R."/>
            <person name="Alam I."/>
            <person name="Rashid M."/>
            <person name="Vinu M."/>
            <person name="Ba-Alawi W."/>
            <person name="Anthony Kamau A."/>
            <person name="Kamanda Ngugi D."/>
            <person name="Goker M."/>
            <person name="Klenk H.P."/>
            <person name="Bajic V."/>
            <person name="Stingl U."/>
        </authorList>
    </citation>
    <scope>NUCLEOTIDE SEQUENCE [LARGE SCALE GENOMIC DNA]</scope>
    <source>
        <strain evidence="1">SCGC-AAA259D14</strain>
    </source>
</reference>
<dbReference type="AlphaFoldDB" id="A0A133U666"/>
<dbReference type="EMBL" id="LHXL01000027">
    <property type="protein sequence ID" value="KXA89658.1"/>
    <property type="molecule type" value="Genomic_DNA"/>
</dbReference>
<sequence length="188" mass="21657">MRNSQLREYISKTRSASTHFSKSRRFLDFVENIFGGKVEIGFAKEIFPELEKSLVNEQGTVAVRGEAGAPLGNLIIEFKTSKLDPMRSEEIIEKAKDQLRRCICILWKKHGQGLRYLLMASDGLRNFVYRPSLEGSIEDLEVGEEIHAGELDEKLRETINLEQIDEIDISKADSEHVYAWLERYLLHE</sequence>
<evidence type="ECO:0000313" key="2">
    <source>
        <dbReference type="Proteomes" id="UP000070589"/>
    </source>
</evidence>
<comment type="caution">
    <text evidence="1">The sequence shown here is derived from an EMBL/GenBank/DDBJ whole genome shotgun (WGS) entry which is preliminary data.</text>
</comment>
<dbReference type="Proteomes" id="UP000070589">
    <property type="component" value="Unassembled WGS sequence"/>
</dbReference>
<accession>A0A133U666</accession>
<evidence type="ECO:0008006" key="3">
    <source>
        <dbReference type="Google" id="ProtNLM"/>
    </source>
</evidence>
<name>A0A133U666_9EURY</name>
<protein>
    <recommendedName>
        <fullName evidence="3">Restriction endonuclease</fullName>
    </recommendedName>
</protein>
<keyword evidence="2" id="KW-1185">Reference proteome</keyword>
<organism evidence="1 2">
    <name type="scientific">candidate division MSBL1 archaeon SCGC-AAA259D14</name>
    <dbReference type="NCBI Taxonomy" id="1698261"/>
    <lineage>
        <taxon>Archaea</taxon>
        <taxon>Methanobacteriati</taxon>
        <taxon>Methanobacteriota</taxon>
        <taxon>candidate division MSBL1</taxon>
    </lineage>
</organism>
<proteinExistence type="predicted"/>